<dbReference type="InterPro" id="IPR012341">
    <property type="entry name" value="6hp_glycosidase-like_sf"/>
</dbReference>
<dbReference type="InterPro" id="IPR008928">
    <property type="entry name" value="6-hairpin_glycosidase_sf"/>
</dbReference>
<dbReference type="GO" id="GO:0005975">
    <property type="term" value="P:carbohydrate metabolic process"/>
    <property type="evidence" value="ECO:0007669"/>
    <property type="project" value="InterPro"/>
</dbReference>
<proteinExistence type="predicted"/>
<dbReference type="Proteomes" id="UP000289805">
    <property type="component" value="Unassembled WGS sequence"/>
</dbReference>
<dbReference type="Gene3D" id="1.50.10.10">
    <property type="match status" value="1"/>
</dbReference>
<dbReference type="Pfam" id="PF14742">
    <property type="entry name" value="GDE_N_bis"/>
    <property type="match status" value="1"/>
</dbReference>
<feature type="compositionally biased region" description="Polar residues" evidence="1">
    <location>
        <begin position="17"/>
        <end position="34"/>
    </location>
</feature>
<evidence type="ECO:0000259" key="3">
    <source>
        <dbReference type="Pfam" id="PF22422"/>
    </source>
</evidence>
<dbReference type="EMBL" id="SDJR01000003">
    <property type="protein sequence ID" value="RXR27090.1"/>
    <property type="molecule type" value="Genomic_DNA"/>
</dbReference>
<evidence type="ECO:0000313" key="7">
    <source>
        <dbReference type="Proteomes" id="UP000290517"/>
    </source>
</evidence>
<name>A0A4Q1L126_9CELL</name>
<dbReference type="Pfam" id="PF22422">
    <property type="entry name" value="MGH1-like_GH"/>
    <property type="match status" value="1"/>
</dbReference>
<gene>
    <name evidence="4" type="ORF">EQW73_06545</name>
    <name evidence="5" type="ORF">EQW78_01875</name>
</gene>
<dbReference type="EMBL" id="SDJQ01000003">
    <property type="protein sequence ID" value="RXR36342.1"/>
    <property type="molecule type" value="Genomic_DNA"/>
</dbReference>
<dbReference type="Proteomes" id="UP000290517">
    <property type="component" value="Unassembled WGS sequence"/>
</dbReference>
<protein>
    <submittedName>
        <fullName evidence="5">Amylo-alpha-1,6-glucosidase</fullName>
    </submittedName>
</protein>
<evidence type="ECO:0000313" key="4">
    <source>
        <dbReference type="EMBL" id="RXR27090.1"/>
    </source>
</evidence>
<organism evidence="5 6">
    <name type="scientific">Oerskovia turbata</name>
    <dbReference type="NCBI Taxonomy" id="1713"/>
    <lineage>
        <taxon>Bacteria</taxon>
        <taxon>Bacillati</taxon>
        <taxon>Actinomycetota</taxon>
        <taxon>Actinomycetes</taxon>
        <taxon>Micrococcales</taxon>
        <taxon>Cellulomonadaceae</taxon>
        <taxon>Oerskovia</taxon>
    </lineage>
</organism>
<evidence type="ECO:0000313" key="6">
    <source>
        <dbReference type="Proteomes" id="UP000289805"/>
    </source>
</evidence>
<dbReference type="SUPFAM" id="SSF48208">
    <property type="entry name" value="Six-hairpin glycosidases"/>
    <property type="match status" value="1"/>
</dbReference>
<keyword evidence="7" id="KW-1185">Reference proteome</keyword>
<dbReference type="InterPro" id="IPR054491">
    <property type="entry name" value="MGH1-like_GH"/>
</dbReference>
<evidence type="ECO:0000313" key="5">
    <source>
        <dbReference type="EMBL" id="RXR36342.1"/>
    </source>
</evidence>
<sequence length="729" mass="76921">MGSFPATRVDVNEFERSNQPTRETLPRSTMPSTTPRQPLLADLVTVLAAPACVVSDRSGDIGDSAIHGYYLDDRRMVSALWVGVGDGEAQPVSATLSDPSTAEFVALLPDVGTAHGTATAGLDLDASVRLRRRRKVDRRRLVETIELLSADARGLRTTVQIRLASDGVSVSSARAGSVARPSTPTLLDGGATWPATHGSPAVEFHPRPDTLQVDDDSHEVVATWDVVLDGAPWSARATVTPSTPAPTPAPPLTDSLAVSTPDGLLDRLVARSLADADALVRTDQHDPTDRYLCAGSPWYLTLFGRDSLLSARMLLPVDVDLALGTLRSLARRQGQVVDPTTGEQPGKILHELRDPEVAEFLPPVYYGTVDATCLWIILLWEAWRWGADAREIEALLPHLDAALAWLGEHATPDEDGFVRYVPDAQGLTNQGWKDSGDAVHDADGVLIDGPVALAEVQAYAYQAAQAAADLADAFGRDHGQHWRDWADRLATRFREHFWEHGHGPSYPVLALGPDARRANAVGSNMGHLLGTGIVDAAEARLVAERLGAPDLDSGFGLRTMSSASPRYNPISYHNGSVWPHDTAITVAGLVAEGLPDVAGRLARGLVAAAPAFDFRLPELWGGESGAHGPGGSTARPLAYPTACSPQAWAATTAVSLVTSALGLRVDVPAGVVELTPARPALLGALSVRGLRIGGGTLDVDVDASGDLTVVAAPPGITVVVLDPAGDLAA</sequence>
<evidence type="ECO:0000259" key="2">
    <source>
        <dbReference type="Pfam" id="PF14742"/>
    </source>
</evidence>
<evidence type="ECO:0000256" key="1">
    <source>
        <dbReference type="SAM" id="MobiDB-lite"/>
    </source>
</evidence>
<comment type="caution">
    <text evidence="5">The sequence shown here is derived from an EMBL/GenBank/DDBJ whole genome shotgun (WGS) entry which is preliminary data.</text>
</comment>
<feature type="region of interest" description="Disordered" evidence="1">
    <location>
        <begin position="15"/>
        <end position="34"/>
    </location>
</feature>
<feature type="domain" description="Putative glycogen debranching enzyme N-terminal" evidence="2">
    <location>
        <begin position="50"/>
        <end position="229"/>
    </location>
</feature>
<dbReference type="InterPro" id="IPR032856">
    <property type="entry name" value="GDE_N_bis"/>
</dbReference>
<feature type="domain" description="Mannosylglycerate hydrolase MGH1-like glycoside hydrolase" evidence="3">
    <location>
        <begin position="377"/>
        <end position="608"/>
    </location>
</feature>
<dbReference type="STRING" id="1713.GCA_000718325_00025"/>
<dbReference type="OrthoDB" id="9759959at2"/>
<accession>A0A4Q1L126</accession>
<reference evidence="6 7" key="1">
    <citation type="submission" date="2019-01" db="EMBL/GenBank/DDBJ databases">
        <title>Oerskovia turbata Genome sequencing and assembly.</title>
        <authorList>
            <person name="Dou T."/>
        </authorList>
    </citation>
    <scope>NUCLEOTIDE SEQUENCE [LARGE SCALE GENOMIC DNA]</scope>
    <source>
        <strain evidence="5 6">JCM12123</strain>
        <strain evidence="4 7">JCM3160</strain>
    </source>
</reference>
<dbReference type="AlphaFoldDB" id="A0A4Q1L126"/>